<dbReference type="EMBL" id="APLQ01000011">
    <property type="protein sequence ID" value="ENO16012.1"/>
    <property type="molecule type" value="Genomic_DNA"/>
</dbReference>
<feature type="active site" description="Charge relay system" evidence="2">
    <location>
        <position position="333"/>
    </location>
</feature>
<comment type="caution">
    <text evidence="4">The sequence shown here is derived from an EMBL/GenBank/DDBJ whole genome shotgun (WGS) entry which is preliminary data.</text>
</comment>
<dbReference type="STRING" id="626887.J057_11686"/>
<evidence type="ECO:0000313" key="4">
    <source>
        <dbReference type="EMBL" id="ENO16012.1"/>
    </source>
</evidence>
<dbReference type="GO" id="GO:0034338">
    <property type="term" value="F:short-chain carboxylesterase activity"/>
    <property type="evidence" value="ECO:0007669"/>
    <property type="project" value="TreeGrafter"/>
</dbReference>
<organism evidence="4 5">
    <name type="scientific">Marinobacter nanhaiticus D15-8W</name>
    <dbReference type="NCBI Taxonomy" id="626887"/>
    <lineage>
        <taxon>Bacteria</taxon>
        <taxon>Pseudomonadati</taxon>
        <taxon>Pseudomonadota</taxon>
        <taxon>Gammaproteobacteria</taxon>
        <taxon>Pseudomonadales</taxon>
        <taxon>Marinobacteraceae</taxon>
        <taxon>Marinobacter</taxon>
    </lineage>
</organism>
<sequence>MSNSEALRHPVTQRLLSDRRPHVLFKPTPKNQQLIARLSQLQQPFKPTPWLSNTHAQLVFHGLRKTWRKSDVLYDRIDRLTMADGGITALYWSGYATPAVTPTIVVMHTLTGSPESMAELVADLRAATGWRVVLCLRRGHGNLQLATPRFNILGSTDDLREQLQVIREHLPESPLYGVGSSAGSGLITRYLGEEGGDAVFRAAFAYCPGYDTDKAFDLAHPFYSRMMGKKLVKKFVLPNLDVIGHLSTIQQLQGVESLADFYRLGYELAGHASYADYDDASNPMRLFERIETPFMVLNAEDDPVCQIDNLAPYRAKMGDMPNLILVTTADGSHCAYYEGWRARSWSAKLMADYFAQVHAEA</sequence>
<name>N6WY34_9GAMM</name>
<dbReference type="Pfam" id="PF00561">
    <property type="entry name" value="Abhydrolase_1"/>
    <property type="match status" value="1"/>
</dbReference>
<keyword evidence="5" id="KW-1185">Reference proteome</keyword>
<dbReference type="Proteomes" id="UP000013165">
    <property type="component" value="Unassembled WGS sequence"/>
</dbReference>
<dbReference type="PANTHER" id="PTHR10794">
    <property type="entry name" value="ABHYDROLASE DOMAIN-CONTAINING PROTEIN"/>
    <property type="match status" value="1"/>
</dbReference>
<dbReference type="OrthoDB" id="9808398at2"/>
<dbReference type="InterPro" id="IPR029058">
    <property type="entry name" value="AB_hydrolase_fold"/>
</dbReference>
<evidence type="ECO:0000256" key="2">
    <source>
        <dbReference type="PIRSR" id="PIRSR005211-1"/>
    </source>
</evidence>
<feature type="domain" description="AB hydrolase-1" evidence="3">
    <location>
        <begin position="102"/>
        <end position="339"/>
    </location>
</feature>
<comment type="similarity">
    <text evidence="1">Belongs to the AB hydrolase superfamily. AB hydrolase 4 family.</text>
</comment>
<evidence type="ECO:0000256" key="1">
    <source>
        <dbReference type="ARBA" id="ARBA00010884"/>
    </source>
</evidence>
<keyword evidence="4" id="KW-0378">Hydrolase</keyword>
<dbReference type="Gene3D" id="3.40.50.1820">
    <property type="entry name" value="alpha/beta hydrolase"/>
    <property type="match status" value="1"/>
</dbReference>
<dbReference type="InterPro" id="IPR000073">
    <property type="entry name" value="AB_hydrolase_1"/>
</dbReference>
<dbReference type="PIRSF" id="PIRSF005211">
    <property type="entry name" value="Ab_hydro_YheT"/>
    <property type="match status" value="1"/>
</dbReference>
<feature type="active site" description="Charge relay system" evidence="2">
    <location>
        <position position="181"/>
    </location>
</feature>
<feature type="active site" description="Charge relay system" evidence="2">
    <location>
        <position position="302"/>
    </location>
</feature>
<dbReference type="SUPFAM" id="SSF53474">
    <property type="entry name" value="alpha/beta-Hydrolases"/>
    <property type="match status" value="1"/>
</dbReference>
<dbReference type="InterPro" id="IPR050960">
    <property type="entry name" value="AB_hydrolase_4_sf"/>
</dbReference>
<dbReference type="RefSeq" id="WP_004580302.1">
    <property type="nucleotide sequence ID" value="NZ_AP028878.1"/>
</dbReference>
<dbReference type="PATRIC" id="fig|626887.3.peg.2345"/>
<accession>N6WY34</accession>
<dbReference type="InterPro" id="IPR012020">
    <property type="entry name" value="ABHD4"/>
</dbReference>
<evidence type="ECO:0000313" key="5">
    <source>
        <dbReference type="Proteomes" id="UP000013165"/>
    </source>
</evidence>
<proteinExistence type="inferred from homology"/>
<reference evidence="4 5" key="1">
    <citation type="journal article" date="2013" name="Genome Announc.">
        <title>Genome Sequence of the Polycyclic Aromatic Hydrocarbon-Degrading Bacterium Strain Marinobacter nanhaiticus D15-8WT.</title>
        <authorList>
            <person name="Cui Z."/>
            <person name="Gao W."/>
            <person name="Li Q."/>
            <person name="Xu G."/>
            <person name="Zheng L."/>
        </authorList>
    </citation>
    <scope>NUCLEOTIDE SEQUENCE [LARGE SCALE GENOMIC DNA]</scope>
    <source>
        <strain evidence="4 5">D15-8W</strain>
    </source>
</reference>
<protein>
    <submittedName>
        <fullName evidence="4">Alpha/beta fold hydrolase</fullName>
    </submittedName>
</protein>
<dbReference type="eggNOG" id="COG0429">
    <property type="taxonomic scope" value="Bacteria"/>
</dbReference>
<dbReference type="HOGENOM" id="CLU_032487_4_2_6"/>
<dbReference type="PANTHER" id="PTHR10794:SF93">
    <property type="entry name" value="SERINE AMINOPEPTIDASE S33 DOMAIN-CONTAINING PROTEIN"/>
    <property type="match status" value="1"/>
</dbReference>
<dbReference type="GO" id="GO:0047372">
    <property type="term" value="F:monoacylglycerol lipase activity"/>
    <property type="evidence" value="ECO:0007669"/>
    <property type="project" value="TreeGrafter"/>
</dbReference>
<gene>
    <name evidence="4" type="ORF">J057_11686</name>
</gene>
<dbReference type="AlphaFoldDB" id="N6WY34"/>
<evidence type="ECO:0000259" key="3">
    <source>
        <dbReference type="Pfam" id="PF00561"/>
    </source>
</evidence>